<reference evidence="1 2" key="1">
    <citation type="journal article" date="2021" name="Commun. Biol.">
        <title>The genome of Shorea leprosula (Dipterocarpaceae) highlights the ecological relevance of drought in aseasonal tropical rainforests.</title>
        <authorList>
            <person name="Ng K.K.S."/>
            <person name="Kobayashi M.J."/>
            <person name="Fawcett J.A."/>
            <person name="Hatakeyama M."/>
            <person name="Paape T."/>
            <person name="Ng C.H."/>
            <person name="Ang C.C."/>
            <person name="Tnah L.H."/>
            <person name="Lee C.T."/>
            <person name="Nishiyama T."/>
            <person name="Sese J."/>
            <person name="O'Brien M.J."/>
            <person name="Copetti D."/>
            <person name="Mohd Noor M.I."/>
            <person name="Ong R.C."/>
            <person name="Putra M."/>
            <person name="Sireger I.Z."/>
            <person name="Indrioko S."/>
            <person name="Kosugi Y."/>
            <person name="Izuno A."/>
            <person name="Isagi Y."/>
            <person name="Lee S.L."/>
            <person name="Shimizu K.K."/>
        </authorList>
    </citation>
    <scope>NUCLEOTIDE SEQUENCE [LARGE SCALE GENOMIC DNA]</scope>
    <source>
        <strain evidence="1">214</strain>
    </source>
</reference>
<comment type="caution">
    <text evidence="1">The sequence shown here is derived from an EMBL/GenBank/DDBJ whole genome shotgun (WGS) entry which is preliminary data.</text>
</comment>
<name>A0AAV5MG97_9ROSI</name>
<organism evidence="1 2">
    <name type="scientific">Rubroshorea leprosula</name>
    <dbReference type="NCBI Taxonomy" id="152421"/>
    <lineage>
        <taxon>Eukaryota</taxon>
        <taxon>Viridiplantae</taxon>
        <taxon>Streptophyta</taxon>
        <taxon>Embryophyta</taxon>
        <taxon>Tracheophyta</taxon>
        <taxon>Spermatophyta</taxon>
        <taxon>Magnoliopsida</taxon>
        <taxon>eudicotyledons</taxon>
        <taxon>Gunneridae</taxon>
        <taxon>Pentapetalae</taxon>
        <taxon>rosids</taxon>
        <taxon>malvids</taxon>
        <taxon>Malvales</taxon>
        <taxon>Dipterocarpaceae</taxon>
        <taxon>Rubroshorea</taxon>
    </lineage>
</organism>
<accession>A0AAV5MG97</accession>
<protein>
    <submittedName>
        <fullName evidence="1">Uncharacterized protein</fullName>
    </submittedName>
</protein>
<dbReference type="AlphaFoldDB" id="A0AAV5MG97"/>
<gene>
    <name evidence="1" type="ORF">SLEP1_g54864</name>
</gene>
<proteinExistence type="predicted"/>
<sequence length="74" mass="8598">MRPILGGRLLLGTQRAPGWVRLGFIAPGFVIIKSFDNGKRDHFYGHCLVVEIKVPTKVLRKDFDRFRMRRRKGC</sequence>
<evidence type="ECO:0000313" key="1">
    <source>
        <dbReference type="EMBL" id="GKV48024.1"/>
    </source>
</evidence>
<evidence type="ECO:0000313" key="2">
    <source>
        <dbReference type="Proteomes" id="UP001054252"/>
    </source>
</evidence>
<dbReference type="Proteomes" id="UP001054252">
    <property type="component" value="Unassembled WGS sequence"/>
</dbReference>
<keyword evidence="2" id="KW-1185">Reference proteome</keyword>
<dbReference type="EMBL" id="BPVZ01000244">
    <property type="protein sequence ID" value="GKV48024.1"/>
    <property type="molecule type" value="Genomic_DNA"/>
</dbReference>